<evidence type="ECO:0000313" key="3">
    <source>
        <dbReference type="Proteomes" id="UP000198406"/>
    </source>
</evidence>
<dbReference type="InParanoid" id="A0A1Z5K5T9"/>
<accession>A0A1Z5K5T9</accession>
<dbReference type="OrthoDB" id="49315at2759"/>
<dbReference type="AlphaFoldDB" id="A0A1Z5K5T9"/>
<comment type="caution">
    <text evidence="2">The sequence shown here is derived from an EMBL/GenBank/DDBJ whole genome shotgun (WGS) entry which is preliminary data.</text>
</comment>
<evidence type="ECO:0000256" key="1">
    <source>
        <dbReference type="SAM" id="MobiDB-lite"/>
    </source>
</evidence>
<protein>
    <submittedName>
        <fullName evidence="2">Uncharacterized protein</fullName>
    </submittedName>
</protein>
<keyword evidence="3" id="KW-1185">Reference proteome</keyword>
<name>A0A1Z5K5T9_FISSO</name>
<feature type="compositionally biased region" description="Polar residues" evidence="1">
    <location>
        <begin position="293"/>
        <end position="302"/>
    </location>
</feature>
<proteinExistence type="predicted"/>
<dbReference type="EMBL" id="BDSP01000170">
    <property type="protein sequence ID" value="GAX21597.1"/>
    <property type="molecule type" value="Genomic_DNA"/>
</dbReference>
<dbReference type="Proteomes" id="UP000198406">
    <property type="component" value="Unassembled WGS sequence"/>
</dbReference>
<sequence length="570" mass="66124">MFLPRNYRKRSRLACSAFVLCGHSFFTTFAWVTPDLQQPRQPVRLCLHPEEDPGTMERYRKRQLRRRQQRRRVLPPERVVPKNNNAQHIFVSPNMKGNNKNVSSVSNNEPTFVRDQEEIETKSDELIIISQYNETYEAKPSSSNLSSPRQEEEEKFPLQHQHNNHSVILDATSNPVNVSEQYDAGTTKRPSSSLFGTRTPTSRWKRVLQTTRAMARVPHALKQTALWERSMKRIIRRHAVQEDSIIQDVDYHYVRRDPIDVSIEAKNRTFDNARYPPRRPEPSIVRQLALHENSMTNASVPTIPQYRPKRPRPTSELKSASTRSEKRRIYNPYNNNNKAEEMDSVDRIGQFLANTVDQFFWGQYDNDDDTVNGDEPATRQPPPPPRKRPSKQTYSQKTRSSSRHWKDRLEERFDSIMGIHEDGEVYNRWFQYEQQEENVPRKRPARKKPFWEEEGSLIALLLGRTKNGERLSWEKALTPRGGDGSLVTIFRTVLQTTLVFASYAFRWASVRGAIPQPVVVLGVSAAGLCVRQHRIRAMVLALILFRTVGELVHGGLYGQDGWEDDIEESP</sequence>
<feature type="region of interest" description="Disordered" evidence="1">
    <location>
        <begin position="363"/>
        <end position="405"/>
    </location>
</feature>
<feature type="region of interest" description="Disordered" evidence="1">
    <location>
        <begin position="291"/>
        <end position="341"/>
    </location>
</feature>
<evidence type="ECO:0000313" key="2">
    <source>
        <dbReference type="EMBL" id="GAX21597.1"/>
    </source>
</evidence>
<gene>
    <name evidence="2" type="ORF">FisN_29Hh031</name>
</gene>
<organism evidence="2 3">
    <name type="scientific">Fistulifera solaris</name>
    <name type="common">Oleaginous diatom</name>
    <dbReference type="NCBI Taxonomy" id="1519565"/>
    <lineage>
        <taxon>Eukaryota</taxon>
        <taxon>Sar</taxon>
        <taxon>Stramenopiles</taxon>
        <taxon>Ochrophyta</taxon>
        <taxon>Bacillariophyta</taxon>
        <taxon>Bacillariophyceae</taxon>
        <taxon>Bacillariophycidae</taxon>
        <taxon>Naviculales</taxon>
        <taxon>Naviculaceae</taxon>
        <taxon>Fistulifera</taxon>
    </lineage>
</organism>
<reference evidence="2 3" key="1">
    <citation type="journal article" date="2015" name="Plant Cell">
        <title>Oil accumulation by the oleaginous diatom Fistulifera solaris as revealed by the genome and transcriptome.</title>
        <authorList>
            <person name="Tanaka T."/>
            <person name="Maeda Y."/>
            <person name="Veluchamy A."/>
            <person name="Tanaka M."/>
            <person name="Abida H."/>
            <person name="Marechal E."/>
            <person name="Bowler C."/>
            <person name="Muto M."/>
            <person name="Sunaga Y."/>
            <person name="Tanaka M."/>
            <person name="Yoshino T."/>
            <person name="Taniguchi T."/>
            <person name="Fukuda Y."/>
            <person name="Nemoto M."/>
            <person name="Matsumoto M."/>
            <person name="Wong P.S."/>
            <person name="Aburatani S."/>
            <person name="Fujibuchi W."/>
        </authorList>
    </citation>
    <scope>NUCLEOTIDE SEQUENCE [LARGE SCALE GENOMIC DNA]</scope>
    <source>
        <strain evidence="2 3">JPCC DA0580</strain>
    </source>
</reference>